<dbReference type="InterPro" id="IPR038753">
    <property type="entry name" value="NFKBIL1"/>
</dbReference>
<organism evidence="7 8">
    <name type="scientific">Cymbomonas tetramitiformis</name>
    <dbReference type="NCBI Taxonomy" id="36881"/>
    <lineage>
        <taxon>Eukaryota</taxon>
        <taxon>Viridiplantae</taxon>
        <taxon>Chlorophyta</taxon>
        <taxon>Pyramimonadophyceae</taxon>
        <taxon>Pyramimonadales</taxon>
        <taxon>Pyramimonadaceae</taxon>
        <taxon>Cymbomonas</taxon>
    </lineage>
</organism>
<comment type="subcellular location">
    <subcellularLocation>
        <location evidence="1">Nucleus</location>
    </subcellularLocation>
</comment>
<evidence type="ECO:0008006" key="9">
    <source>
        <dbReference type="Google" id="ProtNLM"/>
    </source>
</evidence>
<evidence type="ECO:0000256" key="5">
    <source>
        <dbReference type="ARBA" id="ARBA00023242"/>
    </source>
</evidence>
<evidence type="ECO:0000313" key="8">
    <source>
        <dbReference type="Proteomes" id="UP001190700"/>
    </source>
</evidence>
<dbReference type="AlphaFoldDB" id="A0AAE0LI59"/>
<dbReference type="InterPro" id="IPR036869">
    <property type="entry name" value="J_dom_sf"/>
</dbReference>
<dbReference type="CDD" id="cd06257">
    <property type="entry name" value="DnaJ"/>
    <property type="match status" value="1"/>
</dbReference>
<dbReference type="GO" id="GO:0005634">
    <property type="term" value="C:nucleus"/>
    <property type="evidence" value="ECO:0007669"/>
    <property type="project" value="UniProtKB-SubCell"/>
</dbReference>
<keyword evidence="2" id="KW-0597">Phosphoprotein</keyword>
<dbReference type="InterPro" id="IPR001623">
    <property type="entry name" value="DnaJ_domain"/>
</dbReference>
<dbReference type="EMBL" id="LGRX02001501">
    <property type="protein sequence ID" value="KAK3286082.1"/>
    <property type="molecule type" value="Genomic_DNA"/>
</dbReference>
<feature type="compositionally biased region" description="Basic and acidic residues" evidence="6">
    <location>
        <begin position="42"/>
        <end position="63"/>
    </location>
</feature>
<evidence type="ECO:0000256" key="4">
    <source>
        <dbReference type="ARBA" id="ARBA00023043"/>
    </source>
</evidence>
<feature type="region of interest" description="Disordered" evidence="6">
    <location>
        <begin position="1"/>
        <end position="167"/>
    </location>
</feature>
<protein>
    <recommendedName>
        <fullName evidence="9">J domain-containing protein</fullName>
    </recommendedName>
</protein>
<evidence type="ECO:0000256" key="1">
    <source>
        <dbReference type="ARBA" id="ARBA00004123"/>
    </source>
</evidence>
<dbReference type="PANTHER" id="PTHR15263">
    <property type="entry name" value="I-KAPPA-B-LIKE PROTEIN IKBL"/>
    <property type="match status" value="1"/>
</dbReference>
<evidence type="ECO:0000256" key="2">
    <source>
        <dbReference type="ARBA" id="ARBA00022553"/>
    </source>
</evidence>
<feature type="region of interest" description="Disordered" evidence="6">
    <location>
        <begin position="191"/>
        <end position="352"/>
    </location>
</feature>
<feature type="compositionally biased region" description="Basic and acidic residues" evidence="6">
    <location>
        <begin position="191"/>
        <end position="227"/>
    </location>
</feature>
<dbReference type="PANTHER" id="PTHR15263:SF1">
    <property type="entry name" value="NF-KAPPA-B INHIBITOR-LIKE PROTEIN 1"/>
    <property type="match status" value="1"/>
</dbReference>
<keyword evidence="4" id="KW-0040">ANK repeat</keyword>
<evidence type="ECO:0000256" key="6">
    <source>
        <dbReference type="SAM" id="MobiDB-lite"/>
    </source>
</evidence>
<gene>
    <name evidence="7" type="ORF">CYMTET_6343</name>
</gene>
<evidence type="ECO:0000313" key="7">
    <source>
        <dbReference type="EMBL" id="KAK3286082.1"/>
    </source>
</evidence>
<dbReference type="Gene3D" id="1.10.287.110">
    <property type="entry name" value="DnaJ domain"/>
    <property type="match status" value="1"/>
</dbReference>
<sequence>MSAPPFPFGGGPGSGTTSSAPAPMMPWDFGGQAPNRATSEGVKIRDPREVERERRAEVAERRRAMSQKGTAAPFQAPIMSSAKAEAPRQSVLPARVQTPDPPKSSEGRRPKPPPPPGQDPMRSYEEKGPYGGRPGARRPNRTTVLNMSPQKPVGTSNPIGASSPFASREADAVDQWFVDQQEFLQRDLNKMQTKHVEDRKEQLDKARQREKMLSDERRRRAEEKARFEAQQAAVDQKLDEELNAAEEILRNQQAEAKNNASQNAGPSQQGAVPPGARNGASMFGKAQPAAAAGDADFQRRQAQADARRARAGNAPPPPQDGSPGASSRPPPPESGAKAPPPPQAERVDPGKVDKKAWERHETMMAKFEKSPPNIINFDKVPWPPDPEVLLKAMVELIPEADRNEQTEKKAYRKATLRWHPDKFQNKFGTLLLEKDKERILQKVKDVSQVINMSWDNKLY</sequence>
<keyword evidence="3" id="KW-0677">Repeat</keyword>
<dbReference type="Proteomes" id="UP001190700">
    <property type="component" value="Unassembled WGS sequence"/>
</dbReference>
<comment type="caution">
    <text evidence="7">The sequence shown here is derived from an EMBL/GenBank/DDBJ whole genome shotgun (WGS) entry which is preliminary data.</text>
</comment>
<feature type="compositionally biased region" description="Low complexity" evidence="6">
    <location>
        <begin position="286"/>
        <end position="304"/>
    </location>
</feature>
<dbReference type="SUPFAM" id="SSF46565">
    <property type="entry name" value="Chaperone J-domain"/>
    <property type="match status" value="1"/>
</dbReference>
<feature type="compositionally biased region" description="Polar residues" evidence="6">
    <location>
        <begin position="142"/>
        <end position="160"/>
    </location>
</feature>
<feature type="compositionally biased region" description="Polar residues" evidence="6">
    <location>
        <begin position="250"/>
        <end position="270"/>
    </location>
</feature>
<reference evidence="7 8" key="1">
    <citation type="journal article" date="2015" name="Genome Biol. Evol.">
        <title>Comparative Genomics of a Bacterivorous Green Alga Reveals Evolutionary Causalities and Consequences of Phago-Mixotrophic Mode of Nutrition.</title>
        <authorList>
            <person name="Burns J.A."/>
            <person name="Paasch A."/>
            <person name="Narechania A."/>
            <person name="Kim E."/>
        </authorList>
    </citation>
    <scope>NUCLEOTIDE SEQUENCE [LARGE SCALE GENOMIC DNA]</scope>
    <source>
        <strain evidence="7 8">PLY_AMNH</strain>
    </source>
</reference>
<keyword evidence="5" id="KW-0539">Nucleus</keyword>
<dbReference type="GO" id="GO:0043124">
    <property type="term" value="P:negative regulation of canonical NF-kappaB signal transduction"/>
    <property type="evidence" value="ECO:0007669"/>
    <property type="project" value="InterPro"/>
</dbReference>
<accession>A0AAE0LI59</accession>
<evidence type="ECO:0000256" key="3">
    <source>
        <dbReference type="ARBA" id="ARBA00022737"/>
    </source>
</evidence>
<proteinExistence type="predicted"/>
<keyword evidence="8" id="KW-1185">Reference proteome</keyword>
<name>A0AAE0LI59_9CHLO</name>
<feature type="compositionally biased region" description="Pro residues" evidence="6">
    <location>
        <begin position="328"/>
        <end position="343"/>
    </location>
</feature>